<proteinExistence type="predicted"/>
<evidence type="ECO:0000313" key="3">
    <source>
        <dbReference type="Proteomes" id="UP000326336"/>
    </source>
</evidence>
<organism evidence="2 3">
    <name type="scientific">Bifidobacterium jacchi</name>
    <dbReference type="NCBI Taxonomy" id="2490545"/>
    <lineage>
        <taxon>Bacteria</taxon>
        <taxon>Bacillati</taxon>
        <taxon>Actinomycetota</taxon>
        <taxon>Actinomycetes</taxon>
        <taxon>Bifidobacteriales</taxon>
        <taxon>Bifidobacteriaceae</taxon>
        <taxon>Bifidobacterium</taxon>
    </lineage>
</organism>
<name>A0A5N5RH85_9BIFI</name>
<dbReference type="OrthoDB" id="9796523at2"/>
<comment type="caution">
    <text evidence="2">The sequence shown here is derived from an EMBL/GenBank/DDBJ whole genome shotgun (WGS) entry which is preliminary data.</text>
</comment>
<accession>A0A5N5RH85</accession>
<dbReference type="Pfam" id="PF13707">
    <property type="entry name" value="RloB"/>
    <property type="match status" value="1"/>
</dbReference>
<dbReference type="RefSeq" id="WP_151917033.1">
    <property type="nucleotide sequence ID" value="NZ_RQSP01000022.1"/>
</dbReference>
<protein>
    <submittedName>
        <fullName evidence="2">RloB domain-containing protein</fullName>
    </submittedName>
</protein>
<dbReference type="EMBL" id="RQSP01000022">
    <property type="protein sequence ID" value="KAB5606626.1"/>
    <property type="molecule type" value="Genomic_DNA"/>
</dbReference>
<keyword evidence="3" id="KW-1185">Reference proteome</keyword>
<feature type="region of interest" description="Disordered" evidence="1">
    <location>
        <begin position="1"/>
        <end position="21"/>
    </location>
</feature>
<feature type="region of interest" description="Disordered" evidence="1">
    <location>
        <begin position="178"/>
        <end position="206"/>
    </location>
</feature>
<dbReference type="AlphaFoldDB" id="A0A5N5RH85"/>
<evidence type="ECO:0000256" key="1">
    <source>
        <dbReference type="SAM" id="MobiDB-lite"/>
    </source>
</evidence>
<dbReference type="InterPro" id="IPR025591">
    <property type="entry name" value="RloB"/>
</dbReference>
<dbReference type="Proteomes" id="UP000326336">
    <property type="component" value="Unassembled WGS sequence"/>
</dbReference>
<sequence length="216" mass="24539">MSRVKSKYAVPRHGRNARRRTRARAKRYLVVCGGQATEPEYFEHYSSSMDSGVIRVISKTMAPSQLANYAVKCKRDDERNNDSADCYAAVFVVVDVDDYHDHRQAQRICKDNGIRLVVSNPCFEVWLIDHVRRCPISYTDTAAVERYAGELGVVAGKRNKYINFEAIDGHTRDAVRNAKDHNSQEDKAVARNQLEPNRESDYAPWTDMPGVIETLG</sequence>
<feature type="compositionally biased region" description="Basic and acidic residues" evidence="1">
    <location>
        <begin position="178"/>
        <end position="189"/>
    </location>
</feature>
<gene>
    <name evidence="2" type="ORF">EHS19_06880</name>
</gene>
<evidence type="ECO:0000313" key="2">
    <source>
        <dbReference type="EMBL" id="KAB5606626.1"/>
    </source>
</evidence>
<reference evidence="2 3" key="1">
    <citation type="journal article" date="2019" name="Int. J. Syst. Evol. Microbiol.">
        <title>Bifidobacterium jacchi sp. nov., isolated from the faeces of a baby common marmoset (Callithrix jacchus).</title>
        <authorList>
            <person name="Modesto M."/>
            <person name="Watanabe K."/>
            <person name="Arita M."/>
            <person name="Satti M."/>
            <person name="Oki K."/>
            <person name="Sciavilla P."/>
            <person name="Patavino C."/>
            <person name="Camma C."/>
            <person name="Michelini S."/>
            <person name="Sgorbati B."/>
            <person name="Mattarelli P."/>
        </authorList>
    </citation>
    <scope>NUCLEOTIDE SEQUENCE [LARGE SCALE GENOMIC DNA]</scope>
    <source>
        <strain evidence="2 3">MRM 9.3</strain>
    </source>
</reference>